<keyword evidence="3" id="KW-1185">Reference proteome</keyword>
<dbReference type="Proteomes" id="UP000286931">
    <property type="component" value="Unassembled WGS sequence"/>
</dbReference>
<comment type="caution">
    <text evidence="2">The sequence shown here is derived from an EMBL/GenBank/DDBJ whole genome shotgun (WGS) entry which is preliminary data.</text>
</comment>
<name>A0A401YJD3_9ACTN</name>
<proteinExistence type="predicted"/>
<feature type="compositionally biased region" description="Basic and acidic residues" evidence="1">
    <location>
        <begin position="259"/>
        <end position="268"/>
    </location>
</feature>
<protein>
    <submittedName>
        <fullName evidence="2">Uncharacterized protein</fullName>
    </submittedName>
</protein>
<organism evidence="2 3">
    <name type="scientific">Embleya hyalina</name>
    <dbReference type="NCBI Taxonomy" id="516124"/>
    <lineage>
        <taxon>Bacteria</taxon>
        <taxon>Bacillati</taxon>
        <taxon>Actinomycetota</taxon>
        <taxon>Actinomycetes</taxon>
        <taxon>Kitasatosporales</taxon>
        <taxon>Streptomycetaceae</taxon>
        <taxon>Embleya</taxon>
    </lineage>
</organism>
<accession>A0A401YJD3</accession>
<evidence type="ECO:0000256" key="1">
    <source>
        <dbReference type="SAM" id="MobiDB-lite"/>
    </source>
</evidence>
<dbReference type="AlphaFoldDB" id="A0A401YJD3"/>
<reference evidence="2 3" key="1">
    <citation type="submission" date="2018-12" db="EMBL/GenBank/DDBJ databases">
        <title>Draft genome sequence of Embleya hyalina NBRC 13850T.</title>
        <authorList>
            <person name="Komaki H."/>
            <person name="Hosoyama A."/>
            <person name="Kimura A."/>
            <person name="Ichikawa N."/>
            <person name="Tamura T."/>
        </authorList>
    </citation>
    <scope>NUCLEOTIDE SEQUENCE [LARGE SCALE GENOMIC DNA]</scope>
    <source>
        <strain evidence="2 3">NBRC 13850</strain>
    </source>
</reference>
<feature type="region of interest" description="Disordered" evidence="1">
    <location>
        <begin position="244"/>
        <end position="268"/>
    </location>
</feature>
<sequence>MGRQRTPRTAAEPRRLRTAADMAKELPTPFRPLSDSPVLIDDEQRQLAACEAAIETLRVAFWAAGKALQIVRDARLYRTRYESFEEYCLDRWDMQRRYADRLIQAWPIAEALSPIGLKAVNEAQVRELVPLAGRYGNEAAVTVYRTVAEAEFVPLTASVLRGAVAAIGDAFSPAAAVEQVRRYLDSLGIEPVEPDGERVVDYTAKAADTIPRRWLSTLARQDRAAAVAYLDELERQVAQARRELAEADEGVGDGSRGGRRADKDALSA</sequence>
<evidence type="ECO:0000313" key="2">
    <source>
        <dbReference type="EMBL" id="GCD94713.1"/>
    </source>
</evidence>
<gene>
    <name evidence="2" type="ORF">EHYA_02382</name>
</gene>
<evidence type="ECO:0000313" key="3">
    <source>
        <dbReference type="Proteomes" id="UP000286931"/>
    </source>
</evidence>
<dbReference type="EMBL" id="BIFH01000016">
    <property type="protein sequence ID" value="GCD94713.1"/>
    <property type="molecule type" value="Genomic_DNA"/>
</dbReference>